<dbReference type="PANTHER" id="PTHR43788:SF8">
    <property type="entry name" value="DNA-BINDING PROTEIN SMUBP-2"/>
    <property type="match status" value="1"/>
</dbReference>
<evidence type="ECO:0000259" key="6">
    <source>
        <dbReference type="Pfam" id="PF13086"/>
    </source>
</evidence>
<feature type="domain" description="DNA2/NAM7 helicase helicase" evidence="6">
    <location>
        <begin position="202"/>
        <end position="423"/>
    </location>
</feature>
<evidence type="ECO:0000256" key="3">
    <source>
        <dbReference type="ARBA" id="ARBA00022801"/>
    </source>
</evidence>
<comment type="caution">
    <text evidence="8">The sequence shown here is derived from an EMBL/GenBank/DDBJ whole genome shotgun (WGS) entry which is preliminary data.</text>
</comment>
<feature type="domain" description="DNA2/NAM7 helicase-like C-terminal" evidence="7">
    <location>
        <begin position="429"/>
        <end position="630"/>
    </location>
</feature>
<dbReference type="Gene3D" id="2.40.30.270">
    <property type="match status" value="1"/>
</dbReference>
<evidence type="ECO:0000256" key="5">
    <source>
        <dbReference type="ARBA" id="ARBA00022840"/>
    </source>
</evidence>
<evidence type="ECO:0000256" key="1">
    <source>
        <dbReference type="ARBA" id="ARBA00007913"/>
    </source>
</evidence>
<dbReference type="GO" id="GO:0016787">
    <property type="term" value="F:hydrolase activity"/>
    <property type="evidence" value="ECO:0007669"/>
    <property type="project" value="UniProtKB-KW"/>
</dbReference>
<keyword evidence="5" id="KW-0067">ATP-binding</keyword>
<evidence type="ECO:0000256" key="2">
    <source>
        <dbReference type="ARBA" id="ARBA00022741"/>
    </source>
</evidence>
<name>S7VNN2_9BACT</name>
<dbReference type="GO" id="GO:0043139">
    <property type="term" value="F:5'-3' DNA helicase activity"/>
    <property type="evidence" value="ECO:0007669"/>
    <property type="project" value="TreeGrafter"/>
</dbReference>
<dbReference type="InterPro" id="IPR047187">
    <property type="entry name" value="SF1_C_Upf1"/>
</dbReference>
<dbReference type="Pfam" id="PF13086">
    <property type="entry name" value="AAA_11"/>
    <property type="match status" value="1"/>
</dbReference>
<dbReference type="Gene3D" id="3.40.50.300">
    <property type="entry name" value="P-loop containing nucleotide triphosphate hydrolases"/>
    <property type="match status" value="2"/>
</dbReference>
<dbReference type="Proteomes" id="UP000014974">
    <property type="component" value="Unassembled WGS sequence"/>
</dbReference>
<sequence length="660" mass="74355">MIIFRNDFLNLGYSNKKIQMVNITEDLLYTIKLLQMEWVEDLAQFRNLTFRKSIKDKVQAGVCWYPVQLNKIKWTFSDQLVIEISVKETLSNHGFHSGKSISLFSNAQENDIQSTYLNGVVNNVKGNVMTLSLNTESLPDWVSEGRIGVNLMFDDTSYKVMTSTMNTLLASENDRNAYLKEVLLGFRKPGFEIQESNPSSRLNEGQNKALELINNAKDLAIVHGPPGTGKTTTLIQAIVSATQKFDQVMVCAPSNAAVDLLVERMVEAEVDVLRLGHPARVDENIIQRTLDARVLAHPSYKEYKKLKKAADEFRRKANKFKRSFGHAERESRKMHYYEAGRCQAEARQLYDYMTQSILASCQVIACTLVGAASSLLKGKFFEVVFLDEAAQGLEPATWIPILKANKVVLAGDHFQLPPTIKSREAAKGLQKTLFEKAISNQPEAAQLLSLQYRMAAAIMGFSNAAFYDNQLKAALNTETHYLNEDEPTLAFIDTAGSGFMEFKDRETLSVSNKDEGKMALTLLKNLLKRVGTKDSDNKPWKVGLIAPYSAQVRLLKEMIATETEWSFFKQMEQDLTISTVDGFQGQERDIMLISLTRSNPQGEIGFLADTRRMNVALTRAKRKLIVLGDSATIGNNDFYQSFLDFVQQEGAYHSVYEFME</sequence>
<dbReference type="GO" id="GO:0005524">
    <property type="term" value="F:ATP binding"/>
    <property type="evidence" value="ECO:0007669"/>
    <property type="project" value="UniProtKB-KW"/>
</dbReference>
<evidence type="ECO:0000259" key="7">
    <source>
        <dbReference type="Pfam" id="PF13087"/>
    </source>
</evidence>
<dbReference type="eggNOG" id="COG0507">
    <property type="taxonomic scope" value="Bacteria"/>
</dbReference>
<protein>
    <submittedName>
        <fullName evidence="8">Putative helicase</fullName>
    </submittedName>
</protein>
<evidence type="ECO:0000256" key="4">
    <source>
        <dbReference type="ARBA" id="ARBA00022806"/>
    </source>
</evidence>
<dbReference type="InterPro" id="IPR041679">
    <property type="entry name" value="DNA2/NAM7-like_C"/>
</dbReference>
<dbReference type="STRING" id="641524.ADICYQ_0715"/>
<dbReference type="SUPFAM" id="SSF52540">
    <property type="entry name" value="P-loop containing nucleoside triphosphate hydrolases"/>
    <property type="match status" value="1"/>
</dbReference>
<organism evidence="8 9">
    <name type="scientific">Cyclobacterium qasimii M12-11B</name>
    <dbReference type="NCBI Taxonomy" id="641524"/>
    <lineage>
        <taxon>Bacteria</taxon>
        <taxon>Pseudomonadati</taxon>
        <taxon>Bacteroidota</taxon>
        <taxon>Cytophagia</taxon>
        <taxon>Cytophagales</taxon>
        <taxon>Cyclobacteriaceae</taxon>
        <taxon>Cyclobacterium</taxon>
    </lineage>
</organism>
<keyword evidence="3" id="KW-0378">Hydrolase</keyword>
<dbReference type="Pfam" id="PF13087">
    <property type="entry name" value="AAA_12"/>
    <property type="match status" value="1"/>
</dbReference>
<dbReference type="FunFam" id="3.40.50.300:FF:000326">
    <property type="entry name" value="P-loop containing nucleoside triphosphate hydrolase"/>
    <property type="match status" value="1"/>
</dbReference>
<dbReference type="PANTHER" id="PTHR43788">
    <property type="entry name" value="DNA2/NAM7 HELICASE FAMILY MEMBER"/>
    <property type="match status" value="1"/>
</dbReference>
<comment type="similarity">
    <text evidence="1">Belongs to the DNA2/NAM7 helicase family.</text>
</comment>
<dbReference type="AlphaFoldDB" id="S7VNN2"/>
<dbReference type="InterPro" id="IPR050534">
    <property type="entry name" value="Coronavir_polyprotein_1ab"/>
</dbReference>
<dbReference type="InterPro" id="IPR027417">
    <property type="entry name" value="P-loop_NTPase"/>
</dbReference>
<dbReference type="CDD" id="cd18808">
    <property type="entry name" value="SF1_C_Upf1"/>
    <property type="match status" value="1"/>
</dbReference>
<gene>
    <name evidence="8" type="ORF">ADICYQ_0715</name>
</gene>
<reference evidence="8 9" key="1">
    <citation type="journal article" date="2013" name="Genome Announc.">
        <title>Draft Genome Sequence of Cyclobacterium qasimii Strain M12-11BT, Isolated from Arctic Marine Sediment.</title>
        <authorList>
            <person name="Shivaji S."/>
            <person name="Ara S."/>
            <person name="Singh A."/>
            <person name="Kumar Pinnaka A."/>
        </authorList>
    </citation>
    <scope>NUCLEOTIDE SEQUENCE [LARGE SCALE GENOMIC DNA]</scope>
    <source>
        <strain evidence="8 9">M12-11B</strain>
    </source>
</reference>
<dbReference type="InterPro" id="IPR041677">
    <property type="entry name" value="DNA2/NAM7_AAA_11"/>
</dbReference>
<evidence type="ECO:0000313" key="9">
    <source>
        <dbReference type="Proteomes" id="UP000014974"/>
    </source>
</evidence>
<dbReference type="eggNOG" id="COG1112">
    <property type="taxonomic scope" value="Bacteria"/>
</dbReference>
<keyword evidence="4 8" id="KW-0347">Helicase</keyword>
<dbReference type="PATRIC" id="fig|641524.5.peg.710"/>
<keyword evidence="2" id="KW-0547">Nucleotide-binding</keyword>
<dbReference type="EMBL" id="ATNM01000030">
    <property type="protein sequence ID" value="EPR70987.1"/>
    <property type="molecule type" value="Genomic_DNA"/>
</dbReference>
<evidence type="ECO:0000313" key="8">
    <source>
        <dbReference type="EMBL" id="EPR70987.1"/>
    </source>
</evidence>
<dbReference type="GO" id="GO:0005694">
    <property type="term" value="C:chromosome"/>
    <property type="evidence" value="ECO:0007669"/>
    <property type="project" value="UniProtKB-ARBA"/>
</dbReference>
<proteinExistence type="inferred from homology"/>
<accession>S7VNN2</accession>